<evidence type="ECO:0000313" key="2">
    <source>
        <dbReference type="EMBL" id="QQO10751.1"/>
    </source>
</evidence>
<reference evidence="2" key="1">
    <citation type="submission" date="2021-01" db="EMBL/GenBank/DDBJ databases">
        <title>Description of Breznakiella homolactica.</title>
        <authorList>
            <person name="Song Y."/>
            <person name="Brune A."/>
        </authorList>
    </citation>
    <scope>NUCLEOTIDE SEQUENCE</scope>
    <source>
        <strain evidence="2">RmG30</strain>
    </source>
</reference>
<dbReference type="AlphaFoldDB" id="A0A7T7XQR1"/>
<dbReference type="RefSeq" id="WP_215628056.1">
    <property type="nucleotide sequence ID" value="NZ_CP067089.2"/>
</dbReference>
<keyword evidence="1" id="KW-0732">Signal</keyword>
<accession>A0A7T7XQR1</accession>
<name>A0A7T7XQR1_9SPIR</name>
<dbReference type="PROSITE" id="PS51257">
    <property type="entry name" value="PROKAR_LIPOPROTEIN"/>
    <property type="match status" value="1"/>
</dbReference>
<dbReference type="Proteomes" id="UP000595917">
    <property type="component" value="Chromosome"/>
</dbReference>
<evidence type="ECO:0000256" key="1">
    <source>
        <dbReference type="SAM" id="SignalP"/>
    </source>
</evidence>
<feature type="signal peptide" evidence="1">
    <location>
        <begin position="1"/>
        <end position="25"/>
    </location>
</feature>
<feature type="chain" id="PRO_5030766972" description="Fibronectin type-III domain-containing protein" evidence="1">
    <location>
        <begin position="26"/>
        <end position="262"/>
    </location>
</feature>
<evidence type="ECO:0008006" key="4">
    <source>
        <dbReference type="Google" id="ProtNLM"/>
    </source>
</evidence>
<protein>
    <recommendedName>
        <fullName evidence="4">Fibronectin type-III domain-containing protein</fullName>
    </recommendedName>
</protein>
<gene>
    <name evidence="2" type="ORF">JFL75_07500</name>
</gene>
<evidence type="ECO:0000313" key="3">
    <source>
        <dbReference type="Proteomes" id="UP000595917"/>
    </source>
</evidence>
<proteinExistence type="predicted"/>
<sequence>MKKLFPPVCTAAVIFIVLGCTQSFLDELNRTDADPYIEVPAVESFLAEGLVSVSWSADEGADEYILQRALDHTSLSFETRYRGAGTDYTEVIPVPHERYIYRLSKVRGSKTFGPSDGVMGVGGDFRRDDNEPNDTQETATLLDREITSNLYYYRSYGDEIVQDTDWFVLDVEPRTIVRVKVTQAGLGVGNVATKMYLTVPGQNSVQPVNADFVDIENRAYERQLVYFKITPIPNEFTGGIHQVGGTVITYTLSPSRRDLIGG</sequence>
<dbReference type="KEGG" id="bhc:JFL75_07500"/>
<organism evidence="2 3">
    <name type="scientific">Breznakiella homolactica</name>
    <dbReference type="NCBI Taxonomy" id="2798577"/>
    <lineage>
        <taxon>Bacteria</taxon>
        <taxon>Pseudomonadati</taxon>
        <taxon>Spirochaetota</taxon>
        <taxon>Spirochaetia</taxon>
        <taxon>Spirochaetales</taxon>
        <taxon>Breznakiellaceae</taxon>
        <taxon>Breznakiella</taxon>
    </lineage>
</organism>
<dbReference type="Gene3D" id="2.60.120.380">
    <property type="match status" value="1"/>
</dbReference>
<keyword evidence="3" id="KW-1185">Reference proteome</keyword>
<dbReference type="EMBL" id="CP067089">
    <property type="protein sequence ID" value="QQO10751.1"/>
    <property type="molecule type" value="Genomic_DNA"/>
</dbReference>